<comment type="caution">
    <text evidence="1">The sequence shown here is derived from an EMBL/GenBank/DDBJ whole genome shotgun (WGS) entry which is preliminary data.</text>
</comment>
<dbReference type="GO" id="GO:0003677">
    <property type="term" value="F:DNA binding"/>
    <property type="evidence" value="ECO:0007669"/>
    <property type="project" value="UniProtKB-KW"/>
</dbReference>
<dbReference type="RefSeq" id="WP_127028323.1">
    <property type="nucleotide sequence ID" value="NZ_RYFG02000093.1"/>
</dbReference>
<dbReference type="InterPro" id="IPR010982">
    <property type="entry name" value="Lambda_DNA-bd_dom_sf"/>
</dbReference>
<keyword evidence="2" id="KW-1185">Reference proteome</keyword>
<dbReference type="Gene3D" id="1.10.260.40">
    <property type="entry name" value="lambda repressor-like DNA-binding domains"/>
    <property type="match status" value="1"/>
</dbReference>
<organism evidence="1 2">
    <name type="scientific">Candidatus Methylobacter oryzae</name>
    <dbReference type="NCBI Taxonomy" id="2497749"/>
    <lineage>
        <taxon>Bacteria</taxon>
        <taxon>Pseudomonadati</taxon>
        <taxon>Pseudomonadota</taxon>
        <taxon>Gammaproteobacteria</taxon>
        <taxon>Methylococcales</taxon>
        <taxon>Methylococcaceae</taxon>
        <taxon>Methylobacter</taxon>
    </lineage>
</organism>
<reference evidence="1 2" key="1">
    <citation type="journal article" date="2019" name="Antonie Van Leeuwenhoek">
        <title>Description of 'Ca. Methylobacter oryzae' KRF1, a novel species from the environmentally important Methylobacter clade 2.</title>
        <authorList>
            <person name="Khatri K."/>
            <person name="Mohite J.A."/>
            <person name="Pandit P.S."/>
            <person name="Bahulikar R."/>
            <person name="Rahalkar M.C."/>
        </authorList>
    </citation>
    <scope>NUCLEOTIDE SEQUENCE [LARGE SCALE GENOMIC DNA]</scope>
    <source>
        <strain evidence="1 2">KRF1</strain>
    </source>
</reference>
<protein>
    <submittedName>
        <fullName evidence="1">DNA-binding protein</fullName>
    </submittedName>
</protein>
<evidence type="ECO:0000313" key="1">
    <source>
        <dbReference type="EMBL" id="TRW95010.1"/>
    </source>
</evidence>
<gene>
    <name evidence="1" type="ORF">EKO24_010620</name>
</gene>
<proteinExistence type="predicted"/>
<dbReference type="Proteomes" id="UP000733744">
    <property type="component" value="Unassembled WGS sequence"/>
</dbReference>
<dbReference type="EMBL" id="RYFG02000093">
    <property type="protein sequence ID" value="TRW95010.1"/>
    <property type="molecule type" value="Genomic_DNA"/>
</dbReference>
<sequence length="89" mass="10122">MNNINSRVLHLLDDSMLSNPALEAKTGIKSTTWANLRLKKIRLNEEHLEAVIKLFPEYAYWITTGKDLPEAGQISPEIEETRKRLSTGT</sequence>
<keyword evidence="1" id="KW-0238">DNA-binding</keyword>
<accession>A0ABY3CDS8</accession>
<evidence type="ECO:0000313" key="2">
    <source>
        <dbReference type="Proteomes" id="UP000733744"/>
    </source>
</evidence>
<name>A0ABY3CDS8_9GAMM</name>